<evidence type="ECO:0000256" key="1">
    <source>
        <dbReference type="SAM" id="MobiDB-lite"/>
    </source>
</evidence>
<name>A0A7Y6JVN6_9BURK</name>
<accession>A0A7Y6JVN6</accession>
<protein>
    <submittedName>
        <fullName evidence="2">Uncharacterized protein</fullName>
    </submittedName>
</protein>
<feature type="compositionally biased region" description="Low complexity" evidence="1">
    <location>
        <begin position="19"/>
        <end position="42"/>
    </location>
</feature>
<gene>
    <name evidence="2" type="ORF">G5S42_03300</name>
</gene>
<dbReference type="GeneID" id="301099372"/>
<comment type="caution">
    <text evidence="2">The sequence shown here is derived from an EMBL/GenBank/DDBJ whole genome shotgun (WGS) entry which is preliminary data.</text>
</comment>
<dbReference type="RefSeq" id="WP_246391792.1">
    <property type="nucleotide sequence ID" value="NZ_JAALDK010000001.1"/>
</dbReference>
<dbReference type="Proteomes" id="UP000594380">
    <property type="component" value="Unassembled WGS sequence"/>
</dbReference>
<evidence type="ECO:0000313" key="2">
    <source>
        <dbReference type="EMBL" id="NUX98784.1"/>
    </source>
</evidence>
<feature type="region of interest" description="Disordered" evidence="1">
    <location>
        <begin position="17"/>
        <end position="43"/>
    </location>
</feature>
<sequence length="762" mass="81563">MANVSFSLSGDGGVVTQQSTFDSGGSTSFSGGPSGAGQSSGSVAGGGNALDFAQHTASMGLKNVDALNKLAGGMIQGYIDKAKKEQYAQGMAMAAQGKALIDIENDQPWYSKLYGPDATVQGAQAFNMAAAMQDAQSQFMQAMPQLREKSPDQVRAYIVQKMGEVKPTGDGAFDAMVQQGLAEQLPKMLQTHMSQYMQFTQEQNYNGFTNLGTSGAQALQDTLKAGNNLNDEQVAQANAGYTNLLARPDNMTSEAYSRGLRDVMLGSAQKGNWAAVRAIKQMPEYQSMPTEMKDNLEVQIPKLEQQWALQNPAARNLFTSRADLHWSLSAGASGIDSSPDGHAQLDHILDTMEASNRKLNGDATPVYNNAQRAQMHELLDKGNAARLAQMQKAQMKQLNYDQSLALATGAYNDNSFSKYEGLDGFDKGAASQAADTLFTKTVGFGAAQQADAEKNGWDKLSTSANYSTFQSPQLKQILNQQLPALVSGNGPGTADMQTALGYASKLLQGPGGESAVEAYVGKDAHKVIALLNSGINIMDPDQLKQERELLARSQGVSASPQDVKAAQAIVQQADPGWFKRMMPWVSAGDLQPYELTDGNKAQLANAVAPLMAQYKAAYHLSDDQASKLALGQAMRNSDFVPGAFILHNAALGQTSFAGAVNAKYPGMGDQTTAIYQQAVQYAIDEQLKSGGVEPKDWKVTSGENLGNGYMTLFMTNSNGQLKHINISADTVGKRIQDTYGNKPEHSNADLGLTSKNAWGWAY</sequence>
<dbReference type="EMBL" id="JAALDK010000001">
    <property type="protein sequence ID" value="NUX98784.1"/>
    <property type="molecule type" value="Genomic_DNA"/>
</dbReference>
<proteinExistence type="predicted"/>
<reference evidence="2 3" key="1">
    <citation type="submission" date="2020-02" db="EMBL/GenBank/DDBJ databases">
        <title>Paraburkholderia simonii sp. nov. and Paraburkholderia youngii sp. nov. Brazilian and Mexican Mimosa-associated rhizobia.</title>
        <authorList>
            <person name="Mavima L."/>
            <person name="Beukes C.W."/>
            <person name="Chan W.Y."/>
            <person name="Palmer M."/>
            <person name="De Meyer S.E."/>
            <person name="James E.K."/>
            <person name="Venter S.N."/>
            <person name="Steenkamp E.T."/>
        </authorList>
    </citation>
    <scope>NUCLEOTIDE SEQUENCE [LARGE SCALE GENOMIC DNA]</scope>
    <source>
        <strain evidence="2 3">JPY169</strain>
    </source>
</reference>
<dbReference type="AlphaFoldDB" id="A0A7Y6JVN6"/>
<organism evidence="2 3">
    <name type="scientific">Paraburkholderia youngii</name>
    <dbReference type="NCBI Taxonomy" id="2782701"/>
    <lineage>
        <taxon>Bacteria</taxon>
        <taxon>Pseudomonadati</taxon>
        <taxon>Pseudomonadota</taxon>
        <taxon>Betaproteobacteria</taxon>
        <taxon>Burkholderiales</taxon>
        <taxon>Burkholderiaceae</taxon>
        <taxon>Paraburkholderia</taxon>
    </lineage>
</organism>
<evidence type="ECO:0000313" key="3">
    <source>
        <dbReference type="Proteomes" id="UP000594380"/>
    </source>
</evidence>